<dbReference type="PANTHER" id="PTHR45663">
    <property type="entry name" value="GEO12009P1"/>
    <property type="match status" value="1"/>
</dbReference>
<accession>A0A377HPU2</accession>
<dbReference type="Gene3D" id="1.25.40.10">
    <property type="entry name" value="Tetratricopeptide repeat domain"/>
    <property type="match status" value="2"/>
</dbReference>
<feature type="domain" description="Thioredoxin" evidence="1">
    <location>
        <begin position="38"/>
        <end position="169"/>
    </location>
</feature>
<dbReference type="Pfam" id="PF14561">
    <property type="entry name" value="TPR_20"/>
    <property type="match status" value="1"/>
</dbReference>
<dbReference type="Pfam" id="PF14559">
    <property type="entry name" value="TPR_19"/>
    <property type="match status" value="1"/>
</dbReference>
<dbReference type="GO" id="GO:0005737">
    <property type="term" value="C:cytoplasm"/>
    <property type="evidence" value="ECO:0007669"/>
    <property type="project" value="TreeGrafter"/>
</dbReference>
<organism evidence="2 3">
    <name type="scientific">Grimontia hollisae</name>
    <name type="common">Vibrio hollisae</name>
    <dbReference type="NCBI Taxonomy" id="673"/>
    <lineage>
        <taxon>Bacteria</taxon>
        <taxon>Pseudomonadati</taxon>
        <taxon>Pseudomonadota</taxon>
        <taxon>Gammaproteobacteria</taxon>
        <taxon>Vibrionales</taxon>
        <taxon>Vibrionaceae</taxon>
        <taxon>Grimontia</taxon>
    </lineage>
</organism>
<dbReference type="GO" id="GO:0015035">
    <property type="term" value="F:protein-disulfide reductase activity"/>
    <property type="evidence" value="ECO:0007669"/>
    <property type="project" value="TreeGrafter"/>
</dbReference>
<dbReference type="AlphaFoldDB" id="A0A377HPU2"/>
<dbReference type="PANTHER" id="PTHR45663:SF11">
    <property type="entry name" value="GEO12009P1"/>
    <property type="match status" value="1"/>
</dbReference>
<dbReference type="InterPro" id="IPR013766">
    <property type="entry name" value="Thioredoxin_domain"/>
</dbReference>
<dbReference type="SUPFAM" id="SSF48452">
    <property type="entry name" value="TPR-like"/>
    <property type="match status" value="1"/>
</dbReference>
<dbReference type="CDD" id="cd02956">
    <property type="entry name" value="ybbN"/>
    <property type="match status" value="1"/>
</dbReference>
<name>A0A377HPU2_GRIHO</name>
<reference evidence="2 3" key="1">
    <citation type="submission" date="2018-06" db="EMBL/GenBank/DDBJ databases">
        <authorList>
            <consortium name="Pathogen Informatics"/>
            <person name="Doyle S."/>
        </authorList>
    </citation>
    <scope>NUCLEOTIDE SEQUENCE [LARGE SCALE GENOMIC DNA]</scope>
    <source>
        <strain evidence="2 3">NCTC11645</strain>
    </source>
</reference>
<dbReference type="PROSITE" id="PS51352">
    <property type="entry name" value="THIOREDOXIN_2"/>
    <property type="match status" value="1"/>
</dbReference>
<dbReference type="InterPro" id="IPR036249">
    <property type="entry name" value="Thioredoxin-like_sf"/>
</dbReference>
<dbReference type="STRING" id="673.AL542_13600"/>
<dbReference type="Pfam" id="PF00085">
    <property type="entry name" value="Thioredoxin"/>
    <property type="match status" value="1"/>
</dbReference>
<gene>
    <name evidence="2" type="primary">ybbN</name>
    <name evidence="2" type="ORF">NCTC11645_02574</name>
</gene>
<evidence type="ECO:0000313" key="2">
    <source>
        <dbReference type="EMBL" id="STO58156.1"/>
    </source>
</evidence>
<dbReference type="EMBL" id="UGHD01000002">
    <property type="protein sequence ID" value="STO58156.1"/>
    <property type="molecule type" value="Genomic_DNA"/>
</dbReference>
<proteinExistence type="predicted"/>
<sequence>MNEGHGYSCGLFRQVSVQISELSQQDSIIVTALPNNALNFHSIPPTFTPNDFSSSGDAMQPNHIVQLNEQNFQQILEGSVETPVLIHFWAQMSPESTEIIPALEKLAHEYAGAFTLALLDCEQQQMLAAQFGVRALPTIALFSKGQPVDGIAGPQTEDTVREMLDRHLPSQDEMTFKQAQALMAEGNHAEALPLLKSVEATLGETGAHKLALAECYVEAQQFDAAETLLATVLMQDQDAQYKALVAKVELHKQAADTPEIRELQAAFDAAPDNNDLAFELAIKLSQVNKQEEALELLIGLLRKDLNFADGDAKKTMMDILAALGQGNELASRYRRQLYSLLY</sequence>
<dbReference type="SUPFAM" id="SSF52833">
    <property type="entry name" value="Thioredoxin-like"/>
    <property type="match status" value="1"/>
</dbReference>
<evidence type="ECO:0000259" key="1">
    <source>
        <dbReference type="PROSITE" id="PS51352"/>
    </source>
</evidence>
<dbReference type="Proteomes" id="UP000254512">
    <property type="component" value="Unassembled WGS sequence"/>
</dbReference>
<evidence type="ECO:0000313" key="3">
    <source>
        <dbReference type="Proteomes" id="UP000254512"/>
    </source>
</evidence>
<dbReference type="InterPro" id="IPR011990">
    <property type="entry name" value="TPR-like_helical_dom_sf"/>
</dbReference>
<dbReference type="Gene3D" id="3.40.30.10">
    <property type="entry name" value="Glutaredoxin"/>
    <property type="match status" value="1"/>
</dbReference>
<protein>
    <submittedName>
        <fullName evidence="2">Thioredoxin 2</fullName>
    </submittedName>
</protein>
<dbReference type="GO" id="GO:0006950">
    <property type="term" value="P:response to stress"/>
    <property type="evidence" value="ECO:0007669"/>
    <property type="project" value="UniProtKB-ARBA"/>
</dbReference>